<feature type="domain" description="IPT/TIG" evidence="1">
    <location>
        <begin position="106"/>
        <end position="189"/>
    </location>
</feature>
<reference evidence="2" key="2">
    <citation type="submission" date="2021-09" db="EMBL/GenBank/DDBJ databases">
        <authorList>
            <person name="Jia N."/>
            <person name="Wang J."/>
            <person name="Shi W."/>
            <person name="Du L."/>
            <person name="Sun Y."/>
            <person name="Zhan W."/>
            <person name="Jiang J."/>
            <person name="Wang Q."/>
            <person name="Zhang B."/>
            <person name="Ji P."/>
            <person name="Sakyi L.B."/>
            <person name="Cui X."/>
            <person name="Yuan T."/>
            <person name="Jiang B."/>
            <person name="Yang W."/>
            <person name="Lam T.T.-Y."/>
            <person name="Chang Q."/>
            <person name="Ding S."/>
            <person name="Wang X."/>
            <person name="Zhu J."/>
            <person name="Ruan X."/>
            <person name="Zhao L."/>
            <person name="Wei J."/>
            <person name="Que T."/>
            <person name="Du C."/>
            <person name="Cheng J."/>
            <person name="Dai P."/>
            <person name="Han X."/>
            <person name="Huang E."/>
            <person name="Gao Y."/>
            <person name="Liu J."/>
            <person name="Shao H."/>
            <person name="Ye R."/>
            <person name="Li L."/>
            <person name="Wei W."/>
            <person name="Wang X."/>
            <person name="Wang C."/>
            <person name="Huo Q."/>
            <person name="Li W."/>
            <person name="Guo W."/>
            <person name="Chen H."/>
            <person name="Chen S."/>
            <person name="Zhou L."/>
            <person name="Zhou L."/>
            <person name="Ni X."/>
            <person name="Tian J."/>
            <person name="Zhou Y."/>
            <person name="Sheng Y."/>
            <person name="Liu T."/>
            <person name="Pan Y."/>
            <person name="Xia L."/>
            <person name="Li J."/>
            <person name="Zhao F."/>
            <person name="Cao W."/>
        </authorList>
    </citation>
    <scope>NUCLEOTIDE SEQUENCE</scope>
    <source>
        <strain evidence="2">Rmic-2018</strain>
        <tissue evidence="2">Larvae</tissue>
    </source>
</reference>
<evidence type="ECO:0000313" key="2">
    <source>
        <dbReference type="EMBL" id="KAH8021122.1"/>
    </source>
</evidence>
<dbReference type="Gene3D" id="2.60.40.10">
    <property type="entry name" value="Immunoglobulins"/>
    <property type="match status" value="2"/>
</dbReference>
<feature type="domain" description="IPT/TIG" evidence="1">
    <location>
        <begin position="201"/>
        <end position="318"/>
    </location>
</feature>
<dbReference type="VEuPathDB" id="VectorBase:LOC119173675"/>
<dbReference type="InterPro" id="IPR013783">
    <property type="entry name" value="Ig-like_fold"/>
</dbReference>
<comment type="caution">
    <text evidence="2">The sequence shown here is derived from an EMBL/GenBank/DDBJ whole genome shotgun (WGS) entry which is preliminary data.</text>
</comment>
<dbReference type="InterPro" id="IPR002909">
    <property type="entry name" value="IPT_dom"/>
</dbReference>
<dbReference type="SMART" id="SM00429">
    <property type="entry name" value="IPT"/>
    <property type="match status" value="3"/>
</dbReference>
<accession>A0A9J6DGP0</accession>
<dbReference type="CDD" id="cd00603">
    <property type="entry name" value="IPT_PCSR"/>
    <property type="match status" value="1"/>
</dbReference>
<keyword evidence="3" id="KW-1185">Reference proteome</keyword>
<reference evidence="2" key="1">
    <citation type="journal article" date="2020" name="Cell">
        <title>Large-Scale Comparative Analyses of Tick Genomes Elucidate Their Genetic Diversity and Vector Capacities.</title>
        <authorList>
            <consortium name="Tick Genome and Microbiome Consortium (TIGMIC)"/>
            <person name="Jia N."/>
            <person name="Wang J."/>
            <person name="Shi W."/>
            <person name="Du L."/>
            <person name="Sun Y."/>
            <person name="Zhan W."/>
            <person name="Jiang J.F."/>
            <person name="Wang Q."/>
            <person name="Zhang B."/>
            <person name="Ji P."/>
            <person name="Bell-Sakyi L."/>
            <person name="Cui X.M."/>
            <person name="Yuan T.T."/>
            <person name="Jiang B.G."/>
            <person name="Yang W.F."/>
            <person name="Lam T.T."/>
            <person name="Chang Q.C."/>
            <person name="Ding S.J."/>
            <person name="Wang X.J."/>
            <person name="Zhu J.G."/>
            <person name="Ruan X.D."/>
            <person name="Zhao L."/>
            <person name="Wei J.T."/>
            <person name="Ye R.Z."/>
            <person name="Que T.C."/>
            <person name="Du C.H."/>
            <person name="Zhou Y.H."/>
            <person name="Cheng J.X."/>
            <person name="Dai P.F."/>
            <person name="Guo W.B."/>
            <person name="Han X.H."/>
            <person name="Huang E.J."/>
            <person name="Li L.F."/>
            <person name="Wei W."/>
            <person name="Gao Y.C."/>
            <person name="Liu J.Z."/>
            <person name="Shao H.Z."/>
            <person name="Wang X."/>
            <person name="Wang C.C."/>
            <person name="Yang T.C."/>
            <person name="Huo Q.B."/>
            <person name="Li W."/>
            <person name="Chen H.Y."/>
            <person name="Chen S.E."/>
            <person name="Zhou L.G."/>
            <person name="Ni X.B."/>
            <person name="Tian J.H."/>
            <person name="Sheng Y."/>
            <person name="Liu T."/>
            <person name="Pan Y.S."/>
            <person name="Xia L.Y."/>
            <person name="Li J."/>
            <person name="Zhao F."/>
            <person name="Cao W.C."/>
        </authorList>
    </citation>
    <scope>NUCLEOTIDE SEQUENCE</scope>
    <source>
        <strain evidence="2">Rmic-2018</strain>
    </source>
</reference>
<dbReference type="PANTHER" id="PTHR22625">
    <property type="entry name" value="PLEXIN"/>
    <property type="match status" value="1"/>
</dbReference>
<dbReference type="Proteomes" id="UP000821866">
    <property type="component" value="Chromosome 7"/>
</dbReference>
<dbReference type="AlphaFoldDB" id="A0A9J6DGP0"/>
<evidence type="ECO:0000313" key="3">
    <source>
        <dbReference type="Proteomes" id="UP000821866"/>
    </source>
</evidence>
<dbReference type="SUPFAM" id="SSF81296">
    <property type="entry name" value="E set domains"/>
    <property type="match status" value="2"/>
</dbReference>
<protein>
    <recommendedName>
        <fullName evidence="1">IPT/TIG domain-containing protein</fullName>
    </recommendedName>
</protein>
<name>A0A9J6DGP0_RHIMP</name>
<sequence>MEWMVSLKLVQPKKGPTAGGTILKIRGKNFASVSYNPDKSMNVTVGGQLCDYIAWSENRITCRTPPGNNASTVDIVIAVNDVATDEFRKYDVLDRHVITAAFEYKDPTLRGLFPNHGPIAGGTPITLHGTDFDSGSKTKVTIGPTKCEITRLKKTFLECSSSPVNSSFVGQSLQVKLITDDFEVPFTSVNDSGFAFTYKPDPVIYSIAPKEASVSEEPIINVTGINLDSVAAPVMVTQVASSQQSSQHGNIEKACVVASGGQQMTCSGPLLTEFSVLNATDLQVHDKPITAHITFKMDGLHLPRSIDGTAGYFTFNYHLELWVDRFPDEGIGVDFWHPVVKLKSCRTRLARSGRLPRRDQQGVPGGRFVGLLDGPLLVSEK</sequence>
<proteinExistence type="predicted"/>
<dbReference type="GO" id="GO:0017154">
    <property type="term" value="F:semaphorin receptor activity"/>
    <property type="evidence" value="ECO:0007669"/>
    <property type="project" value="InterPro"/>
</dbReference>
<gene>
    <name evidence="2" type="ORF">HPB51_012517</name>
</gene>
<feature type="domain" description="IPT/TIG" evidence="1">
    <location>
        <begin position="6"/>
        <end position="105"/>
    </location>
</feature>
<dbReference type="InterPro" id="IPR031148">
    <property type="entry name" value="Plexin"/>
</dbReference>
<organism evidence="2 3">
    <name type="scientific">Rhipicephalus microplus</name>
    <name type="common">Cattle tick</name>
    <name type="synonym">Boophilus microplus</name>
    <dbReference type="NCBI Taxonomy" id="6941"/>
    <lineage>
        <taxon>Eukaryota</taxon>
        <taxon>Metazoa</taxon>
        <taxon>Ecdysozoa</taxon>
        <taxon>Arthropoda</taxon>
        <taxon>Chelicerata</taxon>
        <taxon>Arachnida</taxon>
        <taxon>Acari</taxon>
        <taxon>Parasitiformes</taxon>
        <taxon>Ixodida</taxon>
        <taxon>Ixodoidea</taxon>
        <taxon>Ixodidae</taxon>
        <taxon>Rhipicephalinae</taxon>
        <taxon>Rhipicephalus</taxon>
        <taxon>Boophilus</taxon>
    </lineage>
</organism>
<evidence type="ECO:0000259" key="1">
    <source>
        <dbReference type="SMART" id="SM00429"/>
    </source>
</evidence>
<dbReference type="EMBL" id="JABSTU010000009">
    <property type="protein sequence ID" value="KAH8021122.1"/>
    <property type="molecule type" value="Genomic_DNA"/>
</dbReference>
<dbReference type="InterPro" id="IPR014756">
    <property type="entry name" value="Ig_E-set"/>
</dbReference>
<dbReference type="PANTHER" id="PTHR22625:SF70">
    <property type="entry name" value="PLEXIN A, ISOFORM A"/>
    <property type="match status" value="1"/>
</dbReference>
<dbReference type="Pfam" id="PF01833">
    <property type="entry name" value="TIG"/>
    <property type="match status" value="2"/>
</dbReference>